<dbReference type="GO" id="GO:0017000">
    <property type="term" value="P:antibiotic biosynthetic process"/>
    <property type="evidence" value="ECO:0007669"/>
    <property type="project" value="UniProtKB-KW"/>
</dbReference>
<reference evidence="3" key="3">
    <citation type="journal article" name="Syst. Appl. Microbiol.">
        <title>Streptomyces alkaliterrae sp. nov., isolated from an alkaline soil, and emended descriptions of Streptomyces alkaliphilus, Streptomyces calidiresistens and Streptomyces durbertensis.</title>
        <authorList>
            <person name="Swiecimska M."/>
            <person name="Golinska P."/>
            <person name="Nouioui I."/>
            <person name="Wypij M."/>
            <person name="Rai M."/>
            <person name="Sangal V."/>
            <person name="Goodfellow M."/>
        </authorList>
    </citation>
    <scope>NUCLEOTIDE SEQUENCE</scope>
    <source>
        <strain evidence="3">OF3</strain>
        <strain evidence="4">OF8</strain>
    </source>
</reference>
<evidence type="ECO:0000313" key="5">
    <source>
        <dbReference type="EMBL" id="MQS04250.1"/>
    </source>
</evidence>
<keyword evidence="6" id="KW-1185">Reference proteome</keyword>
<protein>
    <submittedName>
        <fullName evidence="5">Phenazine biosynthesis protein</fullName>
    </submittedName>
    <submittedName>
        <fullName evidence="3">PhzA/PhzB family protein</fullName>
    </submittedName>
</protein>
<dbReference type="EMBL" id="JABJWZ010000012">
    <property type="protein sequence ID" value="MBB1252314.1"/>
    <property type="molecule type" value="Genomic_DNA"/>
</dbReference>
<dbReference type="Proteomes" id="UP000320857">
    <property type="component" value="Unassembled WGS sequence"/>
</dbReference>
<evidence type="ECO:0000313" key="3">
    <source>
        <dbReference type="EMBL" id="MBB1252314.1"/>
    </source>
</evidence>
<dbReference type="EMBL" id="JABJXA010000016">
    <property type="protein sequence ID" value="MBB1258115.1"/>
    <property type="molecule type" value="Genomic_DNA"/>
</dbReference>
<gene>
    <name evidence="5" type="ORF">FNX44_020705</name>
    <name evidence="3" type="ORF">H3146_02865</name>
    <name evidence="4" type="ORF">H3147_04630</name>
</gene>
<dbReference type="OrthoDB" id="8479735at2"/>
<dbReference type="SUPFAM" id="SSF54427">
    <property type="entry name" value="NTF2-like"/>
    <property type="match status" value="1"/>
</dbReference>
<keyword evidence="2" id="KW-0045">Antibiotic biosynthesis</keyword>
<name>A0A5P0YW77_9ACTN</name>
<proteinExistence type="inferred from homology"/>
<evidence type="ECO:0000313" key="8">
    <source>
        <dbReference type="Proteomes" id="UP000525686"/>
    </source>
</evidence>
<evidence type="ECO:0000313" key="6">
    <source>
        <dbReference type="Proteomes" id="UP000320857"/>
    </source>
</evidence>
<dbReference type="AlphaFoldDB" id="A0A5P0YW77"/>
<dbReference type="Proteomes" id="UP000517765">
    <property type="component" value="Unassembled WGS sequence"/>
</dbReference>
<accession>A0A5P0YW77</accession>
<organism evidence="5 6">
    <name type="scientific">Streptomyces alkaliterrae</name>
    <dbReference type="NCBI Taxonomy" id="2213162"/>
    <lineage>
        <taxon>Bacteria</taxon>
        <taxon>Bacillati</taxon>
        <taxon>Actinomycetota</taxon>
        <taxon>Actinomycetes</taxon>
        <taxon>Kitasatosporales</taxon>
        <taxon>Streptomycetaceae</taxon>
        <taxon>Streptomyces</taxon>
    </lineage>
</organism>
<dbReference type="EMBL" id="VJYK02000260">
    <property type="protein sequence ID" value="MQS04250.1"/>
    <property type="molecule type" value="Genomic_DNA"/>
</dbReference>
<dbReference type="RefSeq" id="WP_143650039.1">
    <property type="nucleotide sequence ID" value="NZ_JABJWZ010000012.1"/>
</dbReference>
<evidence type="ECO:0000313" key="4">
    <source>
        <dbReference type="EMBL" id="MBB1258115.1"/>
    </source>
</evidence>
<reference evidence="7 8" key="2">
    <citation type="submission" date="2020-05" db="EMBL/GenBank/DDBJ databases">
        <title>Classification of alakaliphilic streptomycetes isolated from an alkaline soil next to Lonar Crater, India and a proposal for the recognition of Streptomyces alkaliterrae sp. nov.</title>
        <authorList>
            <person name="Golinska P."/>
        </authorList>
    </citation>
    <scope>NUCLEOTIDE SEQUENCE [LARGE SCALE GENOMIC DNA]</scope>
    <source>
        <strain evidence="8">OF3</strain>
        <strain evidence="7">OF8</strain>
    </source>
</reference>
<dbReference type="InterPro" id="IPR004964">
    <property type="entry name" value="PhzA_PhzB"/>
</dbReference>
<dbReference type="Proteomes" id="UP000525686">
    <property type="component" value="Unassembled WGS sequence"/>
</dbReference>
<evidence type="ECO:0000256" key="2">
    <source>
        <dbReference type="ARBA" id="ARBA00023194"/>
    </source>
</evidence>
<comment type="similarity">
    <text evidence="1">Belongs to the PhzA/PhzB family.</text>
</comment>
<dbReference type="Pfam" id="PF03284">
    <property type="entry name" value="PHZA_PHZB"/>
    <property type="match status" value="1"/>
</dbReference>
<reference evidence="5 6" key="1">
    <citation type="submission" date="2019-10" db="EMBL/GenBank/DDBJ databases">
        <title>Streptomyces sp. nov., a novel actinobacterium isolated from alkaline environment.</title>
        <authorList>
            <person name="Golinska P."/>
        </authorList>
    </citation>
    <scope>NUCLEOTIDE SEQUENCE [LARGE SCALE GENOMIC DNA]</scope>
    <source>
        <strain evidence="5 6">OF1</strain>
    </source>
</reference>
<sequence>MAESVQNGAFSDDVELRRINRETVETYMAARGEARLVRHQLFTEDGVGGLWTTDTGAPISINGRDRLGEHAVWSLKTFPDWEWYNIRVFETQDPNFFWVECDGRGKIRFADYPEGYYENHFLHSFELDNGKIRRQREFMNPFEQLRALGIPVPEIKRAGIPT</sequence>
<evidence type="ECO:0000256" key="1">
    <source>
        <dbReference type="ARBA" id="ARBA00009377"/>
    </source>
</evidence>
<dbReference type="Gene3D" id="3.10.450.50">
    <property type="match status" value="1"/>
</dbReference>
<dbReference type="InterPro" id="IPR032710">
    <property type="entry name" value="NTF2-like_dom_sf"/>
</dbReference>
<comment type="caution">
    <text evidence="5">The sequence shown here is derived from an EMBL/GenBank/DDBJ whole genome shotgun (WGS) entry which is preliminary data.</text>
</comment>
<evidence type="ECO:0000313" key="7">
    <source>
        <dbReference type="Proteomes" id="UP000517765"/>
    </source>
</evidence>